<protein>
    <submittedName>
        <fullName evidence="1">Uncharacterized protein</fullName>
    </submittedName>
</protein>
<proteinExistence type="predicted"/>
<keyword evidence="2" id="KW-1185">Reference proteome</keyword>
<dbReference type="AlphaFoldDB" id="A0A916IZF5"/>
<dbReference type="Proteomes" id="UP000672934">
    <property type="component" value="Unassembled WGS sequence"/>
</dbReference>
<organism evidence="1 2">
    <name type="scientific">Cupriavidus yeoncheonensis</name>
    <dbReference type="NCBI Taxonomy" id="1462994"/>
    <lineage>
        <taxon>Bacteria</taxon>
        <taxon>Pseudomonadati</taxon>
        <taxon>Pseudomonadota</taxon>
        <taxon>Betaproteobacteria</taxon>
        <taxon>Burkholderiales</taxon>
        <taxon>Burkholderiaceae</taxon>
        <taxon>Cupriavidus</taxon>
    </lineage>
</organism>
<name>A0A916IZF5_9BURK</name>
<gene>
    <name evidence="1" type="ORF">LMG31506_03995</name>
</gene>
<evidence type="ECO:0000313" key="1">
    <source>
        <dbReference type="EMBL" id="CAG2149270.1"/>
    </source>
</evidence>
<dbReference type="EMBL" id="CAJPUY010000014">
    <property type="protein sequence ID" value="CAG2149270.1"/>
    <property type="molecule type" value="Genomic_DNA"/>
</dbReference>
<evidence type="ECO:0000313" key="2">
    <source>
        <dbReference type="Proteomes" id="UP000672934"/>
    </source>
</evidence>
<reference evidence="1" key="1">
    <citation type="submission" date="2021-03" db="EMBL/GenBank/DDBJ databases">
        <authorList>
            <person name="Peeters C."/>
        </authorList>
    </citation>
    <scope>NUCLEOTIDE SEQUENCE</scope>
    <source>
        <strain evidence="1">LMG 31506</strain>
    </source>
</reference>
<sequence length="127" mass="13922">MARDFADISGKQAFYLIVVIAYPIPDQLPALMCLFVHKHLAQCLVADMLPHQSGVRGMSSLRPEWVNVLNVCNARHAAAPEPNYSGHNNNKPPGKPQACRAFVVNAGEADERSGHARSDPWLVRGHS</sequence>
<dbReference type="RefSeq" id="WP_211948910.1">
    <property type="nucleotide sequence ID" value="NZ_CAJPUY010000014.1"/>
</dbReference>
<accession>A0A916IZF5</accession>
<comment type="caution">
    <text evidence="1">The sequence shown here is derived from an EMBL/GenBank/DDBJ whole genome shotgun (WGS) entry which is preliminary data.</text>
</comment>